<dbReference type="Pfam" id="PF08327">
    <property type="entry name" value="AHSA1"/>
    <property type="match status" value="1"/>
</dbReference>
<organism evidence="3 4">
    <name type="scientific">Sphingobacterium suaedae</name>
    <dbReference type="NCBI Taxonomy" id="1686402"/>
    <lineage>
        <taxon>Bacteria</taxon>
        <taxon>Pseudomonadati</taxon>
        <taxon>Bacteroidota</taxon>
        <taxon>Sphingobacteriia</taxon>
        <taxon>Sphingobacteriales</taxon>
        <taxon>Sphingobacteriaceae</taxon>
        <taxon>Sphingobacterium</taxon>
    </lineage>
</organism>
<dbReference type="Proteomes" id="UP001597545">
    <property type="component" value="Unassembled WGS sequence"/>
</dbReference>
<name>A0ABW5KHL4_9SPHI</name>
<dbReference type="Gene3D" id="3.30.530.20">
    <property type="match status" value="1"/>
</dbReference>
<reference evidence="4" key="1">
    <citation type="journal article" date="2019" name="Int. J. Syst. Evol. Microbiol.">
        <title>The Global Catalogue of Microorganisms (GCM) 10K type strain sequencing project: providing services to taxonomists for standard genome sequencing and annotation.</title>
        <authorList>
            <consortium name="The Broad Institute Genomics Platform"/>
            <consortium name="The Broad Institute Genome Sequencing Center for Infectious Disease"/>
            <person name="Wu L."/>
            <person name="Ma J."/>
        </authorList>
    </citation>
    <scope>NUCLEOTIDE SEQUENCE [LARGE SCALE GENOMIC DNA]</scope>
    <source>
        <strain evidence="4">KCTC 42662</strain>
    </source>
</reference>
<comment type="caution">
    <text evidence="3">The sequence shown here is derived from an EMBL/GenBank/DDBJ whole genome shotgun (WGS) entry which is preliminary data.</text>
</comment>
<feature type="domain" description="Activator of Hsp90 ATPase homologue 1/2-like C-terminal" evidence="2">
    <location>
        <begin position="11"/>
        <end position="147"/>
    </location>
</feature>
<evidence type="ECO:0000256" key="1">
    <source>
        <dbReference type="ARBA" id="ARBA00006817"/>
    </source>
</evidence>
<evidence type="ECO:0000259" key="2">
    <source>
        <dbReference type="Pfam" id="PF08327"/>
    </source>
</evidence>
<dbReference type="EMBL" id="JBHULR010000004">
    <property type="protein sequence ID" value="MFD2548341.1"/>
    <property type="molecule type" value="Genomic_DNA"/>
</dbReference>
<dbReference type="SUPFAM" id="SSF55961">
    <property type="entry name" value="Bet v1-like"/>
    <property type="match status" value="1"/>
</dbReference>
<comment type="similarity">
    <text evidence="1">Belongs to the AHA1 family.</text>
</comment>
<evidence type="ECO:0000313" key="4">
    <source>
        <dbReference type="Proteomes" id="UP001597545"/>
    </source>
</evidence>
<proteinExistence type="inferred from homology"/>
<sequence length="151" mass="17217">MIKKTYQVTIDAPVDHVFKTMLDKQTYKQWTALFNPSSDFEGSWEKGEKIYFIGINEQGEKEGMVAEIAEHIPNKYISIRHKGILDQGKEVLEGPAVEGWAGALENYTFEEISGGTTVTVDVDTNEEYIDYFDDAWPKALQKLKELCETRS</sequence>
<keyword evidence="4" id="KW-1185">Reference proteome</keyword>
<accession>A0ABW5KHL4</accession>
<gene>
    <name evidence="3" type="ORF">ACFSR5_11875</name>
</gene>
<dbReference type="InterPro" id="IPR023393">
    <property type="entry name" value="START-like_dom_sf"/>
</dbReference>
<protein>
    <submittedName>
        <fullName evidence="3">SRPBCC domain-containing protein</fullName>
    </submittedName>
</protein>
<dbReference type="CDD" id="cd07814">
    <property type="entry name" value="SRPBCC_CalC_Aha1-like"/>
    <property type="match status" value="1"/>
</dbReference>
<dbReference type="RefSeq" id="WP_380904003.1">
    <property type="nucleotide sequence ID" value="NZ_JBHUEG010000001.1"/>
</dbReference>
<evidence type="ECO:0000313" key="3">
    <source>
        <dbReference type="EMBL" id="MFD2548341.1"/>
    </source>
</evidence>
<dbReference type="InterPro" id="IPR013538">
    <property type="entry name" value="ASHA1/2-like_C"/>
</dbReference>